<evidence type="ECO:0000256" key="10">
    <source>
        <dbReference type="ARBA" id="ARBA00023157"/>
    </source>
</evidence>
<comment type="cofactor">
    <cofactor evidence="1">
        <name>Cu(2+)</name>
        <dbReference type="ChEBI" id="CHEBI:29036"/>
    </cofactor>
</comment>
<dbReference type="GO" id="GO:0030245">
    <property type="term" value="P:cellulose catabolic process"/>
    <property type="evidence" value="ECO:0007669"/>
    <property type="project" value="UniProtKB-UniRule"/>
</dbReference>
<dbReference type="PANTHER" id="PTHR33353:SF18">
    <property type="entry name" value="ENDOGLUCANASE II"/>
    <property type="match status" value="1"/>
</dbReference>
<proteinExistence type="inferred from homology"/>
<feature type="region of interest" description="Disordered" evidence="17">
    <location>
        <begin position="232"/>
        <end position="274"/>
    </location>
</feature>
<keyword evidence="7" id="KW-0560">Oxidoreductase</keyword>
<comment type="caution">
    <text evidence="21">The sequence shown here is derived from an EMBL/GenBank/DDBJ whole genome shotgun (WGS) entry which is preliminary data.</text>
</comment>
<evidence type="ECO:0000256" key="8">
    <source>
        <dbReference type="ARBA" id="ARBA00023008"/>
    </source>
</evidence>
<dbReference type="SUPFAM" id="SSF57180">
    <property type="entry name" value="Cellulose-binding domain"/>
    <property type="match status" value="1"/>
</dbReference>
<dbReference type="EMBL" id="JAFJYH010000011">
    <property type="protein sequence ID" value="KAG4425391.1"/>
    <property type="molecule type" value="Genomic_DNA"/>
</dbReference>
<keyword evidence="22" id="KW-1185">Reference proteome</keyword>
<dbReference type="PANTHER" id="PTHR33353">
    <property type="entry name" value="PUTATIVE (AFU_ORTHOLOGUE AFUA_1G12560)-RELATED"/>
    <property type="match status" value="1"/>
</dbReference>
<keyword evidence="9" id="KW-0503">Monooxygenase</keyword>
<dbReference type="EC" id="1.14.99.56" evidence="16"/>
<evidence type="ECO:0000256" key="12">
    <source>
        <dbReference type="ARBA" id="ARBA00023277"/>
    </source>
</evidence>
<dbReference type="CDD" id="cd21175">
    <property type="entry name" value="LPMO_AA9"/>
    <property type="match status" value="1"/>
</dbReference>
<comment type="function">
    <text evidence="16">Lytic polysaccharide monooxygenase (LMPO) that depolymerizes crystalline and amorphous polysaccharides via the oxidation of scissile alpha- or beta-(1-4)-glycosidic bonds, yielding C1 and/or C4 oxidation products. Catalysis by LPMOs requires the reduction of the active-site copper from Cu(II) to Cu(I) by a reducing agent and H(2)O(2) or O(2) as a cosubstrate.</text>
</comment>
<gene>
    <name evidence="21" type="ORF">IFR04_001541</name>
</gene>
<dbReference type="InterPro" id="IPR000254">
    <property type="entry name" value="CBD"/>
</dbReference>
<feature type="domain" description="Auxiliary Activity family 9 catalytic" evidence="20">
    <location>
        <begin position="17"/>
        <end position="219"/>
    </location>
</feature>
<comment type="subcellular location">
    <subcellularLocation>
        <location evidence="2 16">Secreted</location>
    </subcellularLocation>
</comment>
<evidence type="ECO:0000256" key="14">
    <source>
        <dbReference type="ARBA" id="ARBA00044502"/>
    </source>
</evidence>
<evidence type="ECO:0000259" key="20">
    <source>
        <dbReference type="Pfam" id="PF03443"/>
    </source>
</evidence>
<dbReference type="AlphaFoldDB" id="A0A8H8BVC9"/>
<keyword evidence="4" id="KW-0479">Metal-binding</keyword>
<dbReference type="GO" id="GO:0046872">
    <property type="term" value="F:metal ion binding"/>
    <property type="evidence" value="ECO:0007669"/>
    <property type="project" value="UniProtKB-KW"/>
</dbReference>
<evidence type="ECO:0000256" key="16">
    <source>
        <dbReference type="RuleBase" id="RU368122"/>
    </source>
</evidence>
<reference evidence="21" key="1">
    <citation type="submission" date="2021-02" db="EMBL/GenBank/DDBJ databases">
        <title>Genome sequence Cadophora malorum strain M34.</title>
        <authorList>
            <person name="Stefanovic E."/>
            <person name="Vu D."/>
            <person name="Scully C."/>
            <person name="Dijksterhuis J."/>
            <person name="Roader J."/>
            <person name="Houbraken J."/>
        </authorList>
    </citation>
    <scope>NUCLEOTIDE SEQUENCE</scope>
    <source>
        <strain evidence="21">M34</strain>
    </source>
</reference>
<evidence type="ECO:0000313" key="21">
    <source>
        <dbReference type="EMBL" id="KAG4425391.1"/>
    </source>
</evidence>
<dbReference type="GO" id="GO:0008810">
    <property type="term" value="F:cellulase activity"/>
    <property type="evidence" value="ECO:0007669"/>
    <property type="project" value="UniProtKB-UniRule"/>
</dbReference>
<dbReference type="GO" id="GO:0030248">
    <property type="term" value="F:cellulose binding"/>
    <property type="evidence" value="ECO:0007669"/>
    <property type="project" value="UniProtKB-UniRule"/>
</dbReference>
<evidence type="ECO:0000256" key="11">
    <source>
        <dbReference type="ARBA" id="ARBA00023180"/>
    </source>
</evidence>
<evidence type="ECO:0000256" key="17">
    <source>
        <dbReference type="SAM" id="MobiDB-lite"/>
    </source>
</evidence>
<evidence type="ECO:0000256" key="13">
    <source>
        <dbReference type="ARBA" id="ARBA00023326"/>
    </source>
</evidence>
<evidence type="ECO:0000256" key="4">
    <source>
        <dbReference type="ARBA" id="ARBA00022723"/>
    </source>
</evidence>
<evidence type="ECO:0000256" key="5">
    <source>
        <dbReference type="ARBA" id="ARBA00022729"/>
    </source>
</evidence>
<evidence type="ECO:0000313" key="22">
    <source>
        <dbReference type="Proteomes" id="UP000664132"/>
    </source>
</evidence>
<evidence type="ECO:0000256" key="2">
    <source>
        <dbReference type="ARBA" id="ARBA00004613"/>
    </source>
</evidence>
<dbReference type="GO" id="GO:0005576">
    <property type="term" value="C:extracellular region"/>
    <property type="evidence" value="ECO:0007669"/>
    <property type="project" value="UniProtKB-SubCell"/>
</dbReference>
<keyword evidence="3 16" id="KW-0964">Secreted</keyword>
<evidence type="ECO:0000256" key="3">
    <source>
        <dbReference type="ARBA" id="ARBA00022525"/>
    </source>
</evidence>
<organism evidence="21 22">
    <name type="scientific">Cadophora malorum</name>
    <dbReference type="NCBI Taxonomy" id="108018"/>
    <lineage>
        <taxon>Eukaryota</taxon>
        <taxon>Fungi</taxon>
        <taxon>Dikarya</taxon>
        <taxon>Ascomycota</taxon>
        <taxon>Pezizomycotina</taxon>
        <taxon>Leotiomycetes</taxon>
        <taxon>Helotiales</taxon>
        <taxon>Ploettnerulaceae</taxon>
        <taxon>Cadophora</taxon>
    </lineage>
</organism>
<evidence type="ECO:0000256" key="15">
    <source>
        <dbReference type="ARBA" id="ARBA00045077"/>
    </source>
</evidence>
<dbReference type="OrthoDB" id="5558646at2759"/>
<comment type="similarity">
    <text evidence="14">Belongs to the polysaccharide monooxygenase AA9 family.</text>
</comment>
<keyword evidence="5 18" id="KW-0732">Signal</keyword>
<evidence type="ECO:0000256" key="18">
    <source>
        <dbReference type="SAM" id="SignalP"/>
    </source>
</evidence>
<keyword evidence="8" id="KW-0186">Copper</keyword>
<feature type="signal peptide" evidence="18">
    <location>
        <begin position="1"/>
        <end position="16"/>
    </location>
</feature>
<evidence type="ECO:0000256" key="9">
    <source>
        <dbReference type="ARBA" id="ARBA00023033"/>
    </source>
</evidence>
<keyword evidence="10 16" id="KW-1015">Disulfide bond</keyword>
<feature type="chain" id="PRO_5034349176" description="AA9 family lytic polysaccharide monooxygenase" evidence="18">
    <location>
        <begin position="17"/>
        <end position="298"/>
    </location>
</feature>
<dbReference type="InterPro" id="IPR035971">
    <property type="entry name" value="CBD_sf"/>
</dbReference>
<keyword evidence="11" id="KW-0325">Glycoprotein</keyword>
<name>A0A8H8BVC9_9HELO</name>
<dbReference type="Gene3D" id="2.70.50.70">
    <property type="match status" value="1"/>
</dbReference>
<evidence type="ECO:0000256" key="7">
    <source>
        <dbReference type="ARBA" id="ARBA00023002"/>
    </source>
</evidence>
<feature type="domain" description="CBM1" evidence="19">
    <location>
        <begin position="280"/>
        <end position="297"/>
    </location>
</feature>
<dbReference type="Pfam" id="PF03443">
    <property type="entry name" value="AA9"/>
    <property type="match status" value="1"/>
</dbReference>
<keyword evidence="12 16" id="KW-0119">Carbohydrate metabolism</keyword>
<comment type="domain">
    <text evidence="16">Has a modular structure: an endo-beta-1,4-glucanase catalytic module at the N-terminus, a linker rich in serines and threonines, and a C-terminal carbohydrate-binding module (CBM).</text>
</comment>
<keyword evidence="13 16" id="KW-0624">Polysaccharide degradation</keyword>
<dbReference type="Pfam" id="PF00734">
    <property type="entry name" value="CBM_1"/>
    <property type="match status" value="1"/>
</dbReference>
<protein>
    <recommendedName>
        <fullName evidence="16">AA9 family lytic polysaccharide monooxygenase</fullName>
        <ecNumber evidence="16">1.14.99.56</ecNumber>
    </recommendedName>
    <alternativeName>
        <fullName evidence="16">Endo-beta-1,4-glucanase</fullName>
    </alternativeName>
    <alternativeName>
        <fullName evidence="16">Glycosyl hydrolase 61 family protein</fullName>
    </alternativeName>
</protein>
<dbReference type="GO" id="GO:0004497">
    <property type="term" value="F:monooxygenase activity"/>
    <property type="evidence" value="ECO:0007669"/>
    <property type="project" value="UniProtKB-KW"/>
</dbReference>
<accession>A0A8H8BVC9</accession>
<dbReference type="InterPro" id="IPR005103">
    <property type="entry name" value="AA9_LPMO"/>
</dbReference>
<dbReference type="InterPro" id="IPR049892">
    <property type="entry name" value="AA9"/>
</dbReference>
<dbReference type="Proteomes" id="UP000664132">
    <property type="component" value="Unassembled WGS sequence"/>
</dbReference>
<keyword evidence="6 16" id="KW-0136">Cellulose degradation</keyword>
<evidence type="ECO:0000256" key="6">
    <source>
        <dbReference type="ARBA" id="ARBA00023001"/>
    </source>
</evidence>
<evidence type="ECO:0000256" key="1">
    <source>
        <dbReference type="ARBA" id="ARBA00001973"/>
    </source>
</evidence>
<sequence>MKYAFAISALTAVASGHSIFQQIVAGGTEYGVGVGIRKPSYNGPITDVTSNDIVCNGGPNPTTPSSQIIDVVAGSTVKAKWRHSDAMVIDASHKGPVMAYLKKVDNALTDTGIGGGWFKIEEAGYNAATGKWAVDDLIAADGYQSIRIPSCLPNGQYLLRAELIALHGAGSPAGAQFYMECAQINVSGGTGTASPATVAFPGTYSASDPGILISIYYPAITSYAIPGPRPFTCGSGSGSQPTTPAAPTTQRTSTTLATSTRTTSAAATTSSASTGTGAALYGQCGGIGWAGPKTCATD</sequence>
<feature type="compositionally biased region" description="Low complexity" evidence="17">
    <location>
        <begin position="238"/>
        <end position="274"/>
    </location>
</feature>
<evidence type="ECO:0000259" key="19">
    <source>
        <dbReference type="Pfam" id="PF00734"/>
    </source>
</evidence>
<comment type="catalytic activity">
    <reaction evidence="15 16">
        <text>[(1-&gt;4)-beta-D-glucosyl]n+m + reduced acceptor + O2 = 4-dehydro-beta-D-glucosyl-[(1-&gt;4)-beta-D-glucosyl]n-1 + [(1-&gt;4)-beta-D-glucosyl]m + acceptor + H2O.</text>
        <dbReference type="EC" id="1.14.99.56"/>
    </reaction>
</comment>